<keyword evidence="2" id="KW-0472">Membrane</keyword>
<dbReference type="ZFIN" id="ZDB-GENE-030131-6229">
    <property type="gene designation" value="zgc:173544"/>
</dbReference>
<evidence type="ECO:0000313" key="4">
    <source>
        <dbReference type="ZFIN" id="ZDB-GENE-030131-6229"/>
    </source>
</evidence>
<gene>
    <name evidence="4" type="ORF">zgc:173544</name>
</gene>
<dbReference type="ExpressionAtlas" id="A0A2R8Q8I5">
    <property type="expression patterns" value="baseline"/>
</dbReference>
<feature type="region of interest" description="Disordered" evidence="1">
    <location>
        <begin position="601"/>
        <end position="630"/>
    </location>
</feature>
<keyword evidence="2" id="KW-0812">Transmembrane</keyword>
<feature type="compositionally biased region" description="Polar residues" evidence="1">
    <location>
        <begin position="284"/>
        <end position="300"/>
    </location>
</feature>
<accession>A0A2R8Q8I5</accession>
<dbReference type="EMBL" id="CR848761">
    <property type="status" value="NOT_ANNOTATED_CDS"/>
    <property type="molecule type" value="Genomic_DNA"/>
</dbReference>
<evidence type="ECO:0000313" key="3">
    <source>
        <dbReference type="Ensembl" id="ENSDARP00000149415"/>
    </source>
</evidence>
<dbReference type="AlphaFoldDB" id="A0A2R8Q8I5"/>
<dbReference type="GeneTree" id="ENSGT01070000253959"/>
<dbReference type="AGR" id="ZFIN:ZDB-GENE-030131-6229"/>
<feature type="compositionally biased region" description="Polar residues" evidence="1">
    <location>
        <begin position="511"/>
        <end position="533"/>
    </location>
</feature>
<sequence length="723" mass="76933">MGATTMWILSYYLAVLLALGACDVATSKYYYYYVQHYIIDLMLMVYVVFAYSPGSNGGLPGPNNPSKSTIYSAAVKGGYDTESYSSQAGSSGILMAVDKTGSDSSTRSQLQGSGVYSTGSGSLVYGTVGNAVNVGMSGNDASPSTNVQQSEVISSSVLMPFQQSSYSVPNPVLLTSSQSAVHAGRRPHKPLSGKRHQSGSNIVLGSRPFQNPIFNTLKPLKPILEYGSVPSSLAVASYELVSQSSGQTANHPNGVQPIDVVDISVVQPSSQQLILTSQSISQSNDQQPVHGSSVFTAQPSGPTPLKHHKGKHQFGSKLPSSTSILHTPSSGFVVQSTSQMPVQTIYQSVPKPTLQLPVQASYQSEAQSASQKPGQTSYLSVPQIVVQPAHISYQSVAQPIVQQASYESVSLSNGAKLVQAGSQSEAQPGPISYQFVAEPIVQQPAHVSLSVVQPINQQAGQSTYEYVVEQSGHPLLKPVHAHGVHQIGSKVYSCQELPQHGYQRRFPSPPRTSLSALTRHSKPVAQSSDQASAKPNHPRPLASTLQSILTPAQVLSSQQFLSRPSYTPQALLVEPMYQPLAQSNSETISLGEYQISPVPGQFVSQPQMLPSSQSLTQSSSSSSGMPVQSSYQPLVSSSYETVLQPGFQTSSVLVPSSYQSTSSKALSGPVVSSHESVFQSVQPELAVPLQVDYQSVTGQNAPGTAQNIRHPSQLFRLLQQVKS</sequence>
<evidence type="ECO:0000256" key="2">
    <source>
        <dbReference type="SAM" id="Phobius"/>
    </source>
</evidence>
<dbReference type="Bgee" id="ENSDARG00000070714">
    <property type="expression patterns" value="Expressed in bone element and 18 other cell types or tissues"/>
</dbReference>
<feature type="region of interest" description="Disordered" evidence="1">
    <location>
        <begin position="278"/>
        <end position="318"/>
    </location>
</feature>
<feature type="transmembrane region" description="Helical" evidence="2">
    <location>
        <begin position="37"/>
        <end position="54"/>
    </location>
</feature>
<feature type="compositionally biased region" description="Basic residues" evidence="1">
    <location>
        <begin position="305"/>
        <end position="314"/>
    </location>
</feature>
<protein>
    <submittedName>
        <fullName evidence="3">Zgc:173544</fullName>
    </submittedName>
</protein>
<dbReference type="Ensembl" id="ENSDART00000193291.1">
    <property type="protein sequence ID" value="ENSDARP00000149415.1"/>
    <property type="gene ID" value="ENSDARG00000070714.6"/>
</dbReference>
<evidence type="ECO:0000256" key="1">
    <source>
        <dbReference type="SAM" id="MobiDB-lite"/>
    </source>
</evidence>
<organism evidence="3">
    <name type="scientific">Danio rerio</name>
    <name type="common">Zebrafish</name>
    <name type="synonym">Brachydanio rerio</name>
    <dbReference type="NCBI Taxonomy" id="7955"/>
    <lineage>
        <taxon>Eukaryota</taxon>
        <taxon>Metazoa</taxon>
        <taxon>Chordata</taxon>
        <taxon>Craniata</taxon>
        <taxon>Vertebrata</taxon>
        <taxon>Euteleostomi</taxon>
        <taxon>Actinopterygii</taxon>
        <taxon>Neopterygii</taxon>
        <taxon>Teleostei</taxon>
        <taxon>Ostariophysi</taxon>
        <taxon>Cypriniformes</taxon>
        <taxon>Danionidae</taxon>
        <taxon>Danioninae</taxon>
        <taxon>Danio</taxon>
    </lineage>
</organism>
<feature type="region of interest" description="Disordered" evidence="1">
    <location>
        <begin position="501"/>
        <end position="541"/>
    </location>
</feature>
<proteinExistence type="predicted"/>
<feature type="compositionally biased region" description="Low complexity" evidence="1">
    <location>
        <begin position="603"/>
        <end position="630"/>
    </location>
</feature>
<accession>A0A8M9QLR1</accession>
<keyword evidence="2" id="KW-1133">Transmembrane helix</keyword>
<name>A0A2R8Q8I5_DANRE</name>
<dbReference type="FunCoup" id="A0A2R8Q8I5">
    <property type="interactions" value="5"/>
</dbReference>
<dbReference type="OrthoDB" id="8964628at2759"/>
<feature type="transmembrane region" description="Helical" evidence="2">
    <location>
        <begin position="6"/>
        <end position="25"/>
    </location>
</feature>
<reference evidence="3" key="2">
    <citation type="submission" date="2018-04" db="UniProtKB">
        <authorList>
            <consortium name="Ensembl"/>
        </authorList>
    </citation>
    <scope>IDENTIFICATION</scope>
    <source>
        <strain evidence="3">Tuebingen</strain>
    </source>
</reference>
<reference evidence="3" key="1">
    <citation type="journal article" date="2013" name="Nature">
        <title>The zebrafish reference genome sequence and its relationship to the human genome.</title>
        <authorList>
            <consortium name="Genome Reference Consortium Zebrafish"/>
            <person name="Howe K."/>
            <person name="Clark M.D."/>
            <person name="Torroja C.F."/>
            <person name="Torrance J."/>
            <person name="Berthelot C."/>
            <person name="Muffato M."/>
            <person name="Collins J.E."/>
            <person name="Humphray S."/>
            <person name="McLaren K."/>
            <person name="Matthews L."/>
            <person name="McLaren S."/>
            <person name="Sealy I."/>
            <person name="Caccamo M."/>
            <person name="Churcher C."/>
            <person name="Scott C."/>
            <person name="Barrett J.C."/>
            <person name="Koch R."/>
            <person name="Rauch G.J."/>
            <person name="White S."/>
            <person name="Chow W."/>
            <person name="Kilian B."/>
            <person name="Quintais L.T."/>
            <person name="Guerra-Assuncao J.A."/>
            <person name="Zhou Y."/>
            <person name="Gu Y."/>
            <person name="Yen J."/>
            <person name="Vogel J.H."/>
            <person name="Eyre T."/>
            <person name="Redmond S."/>
            <person name="Banerjee R."/>
            <person name="Chi J."/>
            <person name="Fu B."/>
            <person name="Langley E."/>
            <person name="Maguire S.F."/>
            <person name="Laird G.K."/>
            <person name="Lloyd D."/>
            <person name="Kenyon E."/>
            <person name="Donaldson S."/>
            <person name="Sehra H."/>
            <person name="Almeida-King J."/>
            <person name="Loveland J."/>
            <person name="Trevanion S."/>
            <person name="Jones M."/>
            <person name="Quail M."/>
            <person name="Willey D."/>
            <person name="Hunt A."/>
            <person name="Burton J."/>
            <person name="Sims S."/>
            <person name="McLay K."/>
            <person name="Plumb B."/>
            <person name="Davis J."/>
            <person name="Clee C."/>
            <person name="Oliver K."/>
            <person name="Clark R."/>
            <person name="Riddle C."/>
            <person name="Elliot D."/>
            <person name="Eliott D."/>
            <person name="Threadgold G."/>
            <person name="Harden G."/>
            <person name="Ware D."/>
            <person name="Begum S."/>
            <person name="Mortimore B."/>
            <person name="Mortimer B."/>
            <person name="Kerry G."/>
            <person name="Heath P."/>
            <person name="Phillimore B."/>
            <person name="Tracey A."/>
            <person name="Corby N."/>
            <person name="Dunn M."/>
            <person name="Johnson C."/>
            <person name="Wood J."/>
            <person name="Clark S."/>
            <person name="Pelan S."/>
            <person name="Griffiths G."/>
            <person name="Smith M."/>
            <person name="Glithero R."/>
            <person name="Howden P."/>
            <person name="Barker N."/>
            <person name="Lloyd C."/>
            <person name="Stevens C."/>
            <person name="Harley J."/>
            <person name="Holt K."/>
            <person name="Panagiotidis G."/>
            <person name="Lovell J."/>
            <person name="Beasley H."/>
            <person name="Henderson C."/>
            <person name="Gordon D."/>
            <person name="Auger K."/>
            <person name="Wright D."/>
            <person name="Collins J."/>
            <person name="Raisen C."/>
            <person name="Dyer L."/>
            <person name="Leung K."/>
            <person name="Robertson L."/>
            <person name="Ambridge K."/>
            <person name="Leongamornlert D."/>
            <person name="McGuire S."/>
            <person name="Gilderthorp R."/>
            <person name="Griffiths C."/>
            <person name="Manthravadi D."/>
            <person name="Nichol S."/>
            <person name="Barker G."/>
            <person name="Whitehead S."/>
            <person name="Kay M."/>
            <person name="Brown J."/>
            <person name="Murnane C."/>
            <person name="Gray E."/>
            <person name="Humphries M."/>
            <person name="Sycamore N."/>
            <person name="Barker D."/>
            <person name="Saunders D."/>
            <person name="Wallis J."/>
            <person name="Babbage A."/>
            <person name="Hammond S."/>
            <person name="Mashreghi-Mohammadi M."/>
            <person name="Barr L."/>
            <person name="Martin S."/>
            <person name="Wray P."/>
            <person name="Ellington A."/>
            <person name="Matthews N."/>
            <person name="Ellwood M."/>
            <person name="Woodmansey R."/>
            <person name="Clark G."/>
            <person name="Cooper J."/>
            <person name="Cooper J."/>
            <person name="Tromans A."/>
            <person name="Grafham D."/>
            <person name="Skuce C."/>
            <person name="Pandian R."/>
            <person name="Andrews R."/>
            <person name="Harrison E."/>
            <person name="Kimberley A."/>
            <person name="Garnett J."/>
            <person name="Fosker N."/>
            <person name="Hall R."/>
            <person name="Garner P."/>
            <person name="Kelly D."/>
            <person name="Bird C."/>
            <person name="Palmer S."/>
            <person name="Gehring I."/>
            <person name="Berger A."/>
            <person name="Dooley C.M."/>
            <person name="Ersan-Urun Z."/>
            <person name="Eser C."/>
            <person name="Geiger H."/>
            <person name="Geisler M."/>
            <person name="Karotki L."/>
            <person name="Kirn A."/>
            <person name="Konantz J."/>
            <person name="Konantz M."/>
            <person name="Oberlander M."/>
            <person name="Rudolph-Geiger S."/>
            <person name="Teucke M."/>
            <person name="Lanz C."/>
            <person name="Raddatz G."/>
            <person name="Osoegawa K."/>
            <person name="Zhu B."/>
            <person name="Rapp A."/>
            <person name="Widaa S."/>
            <person name="Langford C."/>
            <person name="Yang F."/>
            <person name="Schuster S.C."/>
            <person name="Carter N.P."/>
            <person name="Harrow J."/>
            <person name="Ning Z."/>
            <person name="Herrero J."/>
            <person name="Searle S.M."/>
            <person name="Enright A."/>
            <person name="Geisler R."/>
            <person name="Plasterk R.H."/>
            <person name="Lee C."/>
            <person name="Westerfield M."/>
            <person name="de Jong P.J."/>
            <person name="Zon L.I."/>
            <person name="Postlethwait J.H."/>
            <person name="Nusslein-Volhard C."/>
            <person name="Hubbard T.J."/>
            <person name="Roest Crollius H."/>
            <person name="Rogers J."/>
            <person name="Stemple D.L."/>
        </authorList>
    </citation>
    <scope>NUCLEOTIDE SEQUENCE [LARGE SCALE GENOMIC DNA]</scope>
    <source>
        <strain evidence="3">Tuebingen</strain>
    </source>
</reference>